<sequence length="467" mass="52583">MGKRDEKRSRSRSQSDSQSEASSPDRRKDKKKRSHKRKSSKRREKRSRSRDRRDRERQRSNNRDRGGGNRGGKRRDDGHFRFDSPPKDHELTKGIMAAAASIGGGTIANAQSILQSIHSMSMAQTAKIDRKLYVGNLPPGITQRMLIDVVNEAMLSLGIIEEPGNPVVSAWISSDGHYAFVEFRTAEEANHGFQLQGMNIQNSEIKIGRPKAYNGTMNAIGLMTGGVGGGPLANAALLGMKGGVYHALDDNTTSGIQNPLMGGKMADEIVNIQLPSRVLVLRNIATLYDIRDDNLFCDFQSDLMDKCSQYGKVLELKIPRPIWHDRTEQNILEDEAKEKAQKEQLDKEKEELDADLLTSKRKAAEQKKRALEPLQDPRNYDYPIGFGSAFVEFTSVNEAKRARKNIHLLKYGGRLIECEYQDEVKFLMGDFSKPAPVKMETRDQEFEGLENCAIEFTEPRQSQPMKL</sequence>
<dbReference type="GO" id="GO:0006397">
    <property type="term" value="P:mRNA processing"/>
    <property type="evidence" value="ECO:0007669"/>
    <property type="project" value="UniProtKB-KW"/>
</dbReference>
<dbReference type="GO" id="GO:0003723">
    <property type="term" value="F:RNA binding"/>
    <property type="evidence" value="ECO:0007669"/>
    <property type="project" value="UniProtKB-UniRule"/>
</dbReference>
<keyword evidence="2 4" id="KW-0694">RNA-binding</keyword>
<dbReference type="AlphaFoldDB" id="A0A078BB02"/>
<gene>
    <name evidence="8" type="primary">Contig17609.g18728</name>
    <name evidence="8" type="ORF">STYLEM_20731</name>
</gene>
<dbReference type="InterPro" id="IPR000504">
    <property type="entry name" value="RRM_dom"/>
</dbReference>
<dbReference type="InParanoid" id="A0A078BB02"/>
<name>A0A078BB02_STYLE</name>
<dbReference type="OMA" id="IVEDMRM"/>
<evidence type="ECO:0000256" key="1">
    <source>
        <dbReference type="ARBA" id="ARBA00022664"/>
    </source>
</evidence>
<protein>
    <submittedName>
        <fullName evidence="8">Snrnp splicing factor</fullName>
    </submittedName>
</protein>
<dbReference type="Proteomes" id="UP000039865">
    <property type="component" value="Unassembled WGS sequence"/>
</dbReference>
<dbReference type="PANTHER" id="PTHR23139">
    <property type="entry name" value="RNA-BINDING PROTEIN"/>
    <property type="match status" value="1"/>
</dbReference>
<dbReference type="SUPFAM" id="SSF54928">
    <property type="entry name" value="RNA-binding domain, RBD"/>
    <property type="match status" value="2"/>
</dbReference>
<keyword evidence="9" id="KW-1185">Reference proteome</keyword>
<feature type="compositionally biased region" description="Basic and acidic residues" evidence="6">
    <location>
        <begin position="51"/>
        <end position="67"/>
    </location>
</feature>
<evidence type="ECO:0000256" key="2">
    <source>
        <dbReference type="ARBA" id="ARBA00022884"/>
    </source>
</evidence>
<dbReference type="OrthoDB" id="311863at2759"/>
<dbReference type="Gene3D" id="3.30.70.330">
    <property type="match status" value="2"/>
</dbReference>
<evidence type="ECO:0000259" key="7">
    <source>
        <dbReference type="PROSITE" id="PS50102"/>
    </source>
</evidence>
<dbReference type="InterPro" id="IPR035979">
    <property type="entry name" value="RBD_domain_sf"/>
</dbReference>
<reference evidence="8 9" key="1">
    <citation type="submission" date="2014-06" db="EMBL/GenBank/DDBJ databases">
        <authorList>
            <person name="Swart Estienne"/>
        </authorList>
    </citation>
    <scope>NUCLEOTIDE SEQUENCE [LARGE SCALE GENOMIC DNA]</scope>
    <source>
        <strain evidence="8 9">130c</strain>
    </source>
</reference>
<dbReference type="InterPro" id="IPR012677">
    <property type="entry name" value="Nucleotide-bd_a/b_plait_sf"/>
</dbReference>
<proteinExistence type="predicted"/>
<evidence type="ECO:0000313" key="9">
    <source>
        <dbReference type="Proteomes" id="UP000039865"/>
    </source>
</evidence>
<evidence type="ECO:0000313" key="8">
    <source>
        <dbReference type="EMBL" id="CDW91574.1"/>
    </source>
</evidence>
<evidence type="ECO:0000256" key="3">
    <source>
        <dbReference type="ARBA" id="ARBA00023187"/>
    </source>
</evidence>
<evidence type="ECO:0000256" key="5">
    <source>
        <dbReference type="SAM" id="Coils"/>
    </source>
</evidence>
<feature type="compositionally biased region" description="Basic and acidic residues" evidence="6">
    <location>
        <begin position="74"/>
        <end position="89"/>
    </location>
</feature>
<feature type="coiled-coil region" evidence="5">
    <location>
        <begin position="331"/>
        <end position="369"/>
    </location>
</feature>
<evidence type="ECO:0000256" key="6">
    <source>
        <dbReference type="SAM" id="MobiDB-lite"/>
    </source>
</evidence>
<dbReference type="PROSITE" id="PS50102">
    <property type="entry name" value="RRM"/>
    <property type="match status" value="1"/>
</dbReference>
<dbReference type="EMBL" id="CCKQ01019565">
    <property type="protein sequence ID" value="CDW91574.1"/>
    <property type="molecule type" value="Genomic_DNA"/>
</dbReference>
<dbReference type="SMART" id="SM00360">
    <property type="entry name" value="RRM"/>
    <property type="match status" value="2"/>
</dbReference>
<organism evidence="8 9">
    <name type="scientific">Stylonychia lemnae</name>
    <name type="common">Ciliate</name>
    <dbReference type="NCBI Taxonomy" id="5949"/>
    <lineage>
        <taxon>Eukaryota</taxon>
        <taxon>Sar</taxon>
        <taxon>Alveolata</taxon>
        <taxon>Ciliophora</taxon>
        <taxon>Intramacronucleata</taxon>
        <taxon>Spirotrichea</taxon>
        <taxon>Stichotrichia</taxon>
        <taxon>Sporadotrichida</taxon>
        <taxon>Oxytrichidae</taxon>
        <taxon>Stylonychinae</taxon>
        <taxon>Stylonychia</taxon>
    </lineage>
</organism>
<accession>A0A078BB02</accession>
<dbReference type="CDD" id="cd12232">
    <property type="entry name" value="RRM3_U2AF65"/>
    <property type="match status" value="1"/>
</dbReference>
<feature type="region of interest" description="Disordered" evidence="6">
    <location>
        <begin position="1"/>
        <end position="89"/>
    </location>
</feature>
<feature type="domain" description="RRM" evidence="7">
    <location>
        <begin position="130"/>
        <end position="212"/>
    </location>
</feature>
<keyword evidence="3" id="KW-0508">mRNA splicing</keyword>
<keyword evidence="5" id="KW-0175">Coiled coil</keyword>
<evidence type="ECO:0000256" key="4">
    <source>
        <dbReference type="PROSITE-ProRule" id="PRU00176"/>
    </source>
</evidence>
<dbReference type="GO" id="GO:0008380">
    <property type="term" value="P:RNA splicing"/>
    <property type="evidence" value="ECO:0007669"/>
    <property type="project" value="UniProtKB-KW"/>
</dbReference>
<dbReference type="CDD" id="cd12230">
    <property type="entry name" value="RRM1_U2AF65"/>
    <property type="match status" value="1"/>
</dbReference>
<feature type="compositionally biased region" description="Low complexity" evidence="6">
    <location>
        <begin position="12"/>
        <end position="22"/>
    </location>
</feature>
<keyword evidence="1" id="KW-0507">mRNA processing</keyword>
<feature type="compositionally biased region" description="Basic residues" evidence="6">
    <location>
        <begin position="28"/>
        <end position="50"/>
    </location>
</feature>